<dbReference type="EMBL" id="JAERRH010000040">
    <property type="protein sequence ID" value="MBL1110443.1"/>
    <property type="molecule type" value="Genomic_DNA"/>
</dbReference>
<dbReference type="PROSITE" id="PS00455">
    <property type="entry name" value="AMP_BINDING"/>
    <property type="match status" value="1"/>
</dbReference>
<reference evidence="5 6" key="1">
    <citation type="submission" date="2021-01" db="EMBL/GenBank/DDBJ databases">
        <title>WGS of actinomycetes isolated from Thailand.</title>
        <authorList>
            <person name="Thawai C."/>
        </authorList>
    </citation>
    <scope>NUCLEOTIDE SEQUENCE [LARGE SCALE GENOMIC DNA]</scope>
    <source>
        <strain evidence="5 6">CH5-8</strain>
    </source>
</reference>
<dbReference type="InterPro" id="IPR010071">
    <property type="entry name" value="AA_adenyl_dom"/>
</dbReference>
<feature type="domain" description="Carrier" evidence="4">
    <location>
        <begin position="148"/>
        <end position="223"/>
    </location>
</feature>
<dbReference type="CDD" id="cd05930">
    <property type="entry name" value="A_NRPS"/>
    <property type="match status" value="1"/>
</dbReference>
<evidence type="ECO:0000256" key="1">
    <source>
        <dbReference type="ARBA" id="ARBA00001957"/>
    </source>
</evidence>
<dbReference type="Gene3D" id="3.30.300.30">
    <property type="match status" value="2"/>
</dbReference>
<evidence type="ECO:0000259" key="4">
    <source>
        <dbReference type="PROSITE" id="PS50075"/>
    </source>
</evidence>
<dbReference type="InterPro" id="IPR009081">
    <property type="entry name" value="PP-bd_ACP"/>
</dbReference>
<dbReference type="Pfam" id="PF00501">
    <property type="entry name" value="AMP-binding"/>
    <property type="match status" value="1"/>
</dbReference>
<evidence type="ECO:0000313" key="5">
    <source>
        <dbReference type="EMBL" id="MBL1110443.1"/>
    </source>
</evidence>
<comment type="caution">
    <text evidence="5">The sequence shown here is derived from an EMBL/GenBank/DDBJ whole genome shotgun (WGS) entry which is preliminary data.</text>
</comment>
<dbReference type="InterPro" id="IPR020845">
    <property type="entry name" value="AMP-binding_CS"/>
</dbReference>
<dbReference type="SMART" id="SM00823">
    <property type="entry name" value="PKS_PP"/>
    <property type="match status" value="2"/>
</dbReference>
<organism evidence="5 6">
    <name type="scientific">Streptomyces musisoli</name>
    <dbReference type="NCBI Taxonomy" id="2802280"/>
    <lineage>
        <taxon>Bacteria</taxon>
        <taxon>Bacillati</taxon>
        <taxon>Actinomycetota</taxon>
        <taxon>Actinomycetes</taxon>
        <taxon>Kitasatosporales</taxon>
        <taxon>Streptomycetaceae</taxon>
        <taxon>Streptomyces</taxon>
    </lineage>
</organism>
<dbReference type="Pfam" id="PF00550">
    <property type="entry name" value="PP-binding"/>
    <property type="match status" value="2"/>
</dbReference>
<evidence type="ECO:0000256" key="3">
    <source>
        <dbReference type="ARBA" id="ARBA00022553"/>
    </source>
</evidence>
<dbReference type="InterPro" id="IPR020802">
    <property type="entry name" value="TesA-like"/>
</dbReference>
<gene>
    <name evidence="5" type="ORF">JK361_38870</name>
</gene>
<dbReference type="Gene3D" id="3.30.559.30">
    <property type="entry name" value="Nonribosomal peptide synthetase, condensation domain"/>
    <property type="match status" value="1"/>
</dbReference>
<accession>A0ABS1PDI9</accession>
<keyword evidence="3" id="KW-0597">Phosphoprotein</keyword>
<feature type="non-terminal residue" evidence="5">
    <location>
        <position position="1"/>
    </location>
</feature>
<dbReference type="Gene3D" id="3.40.50.1820">
    <property type="entry name" value="alpha/beta hydrolase"/>
    <property type="match status" value="1"/>
</dbReference>
<dbReference type="SMART" id="SM00824">
    <property type="entry name" value="PKS_TE"/>
    <property type="match status" value="1"/>
</dbReference>
<dbReference type="Gene3D" id="3.40.50.980">
    <property type="match status" value="2"/>
</dbReference>
<dbReference type="Proteomes" id="UP000621386">
    <property type="component" value="Unassembled WGS sequence"/>
</dbReference>
<dbReference type="Gene3D" id="2.30.38.10">
    <property type="entry name" value="Luciferase, Domain 3"/>
    <property type="match status" value="2"/>
</dbReference>
<dbReference type="SUPFAM" id="SSF47336">
    <property type="entry name" value="ACP-like"/>
    <property type="match status" value="2"/>
</dbReference>
<evidence type="ECO:0000313" key="6">
    <source>
        <dbReference type="Proteomes" id="UP000621386"/>
    </source>
</evidence>
<protein>
    <submittedName>
        <fullName evidence="5">Amino acid adenylation domain-containing protein</fullName>
    </submittedName>
</protein>
<dbReference type="PANTHER" id="PTHR45527">
    <property type="entry name" value="NONRIBOSOMAL PEPTIDE SYNTHETASE"/>
    <property type="match status" value="1"/>
</dbReference>
<dbReference type="InterPro" id="IPR001242">
    <property type="entry name" value="Condensation_dom"/>
</dbReference>
<dbReference type="InterPro" id="IPR020806">
    <property type="entry name" value="PKS_PP-bd"/>
</dbReference>
<dbReference type="InterPro" id="IPR023213">
    <property type="entry name" value="CAT-like_dom_sf"/>
</dbReference>
<dbReference type="Pfam" id="PF00975">
    <property type="entry name" value="Thioesterase"/>
    <property type="match status" value="1"/>
</dbReference>
<evidence type="ECO:0000256" key="2">
    <source>
        <dbReference type="ARBA" id="ARBA00022450"/>
    </source>
</evidence>
<proteinExistence type="predicted"/>
<dbReference type="InterPro" id="IPR006162">
    <property type="entry name" value="Ppantetheine_attach_site"/>
</dbReference>
<keyword evidence="2" id="KW-0596">Phosphopantetheine</keyword>
<sequence>LTAERFVASPFVPGERMYRTGDLARWNADGTLEFLGRADFQVKIRGFRVELGEVETVLAGHPRVGQVAVIAREDRPGDKRLVAYVVPAGDAERPDPAELRRYAGERLPDFMVPAAVVMLDDLPLTVNRKLDRRALPAPEYPSVTASRAARNAHEEVLCTLFGEVLGLEQVGVHDGFFDLGGHSLLATRVVSRIRTTLGVELPLRALFEAPTVARLAEYMAEADTARTALAPMARPERLPLAFAQRRMWFLNRFEDTDAATYNLPVALRLTGAIDRAALAGALRDVVERHESLRTVFPEGADGVPYQRILPVAEAWSGLDTVEVDSAEELETRLTEQASRGFDLTRELPLRTTLFIGDGAHTLLVVLHHIAGDGWSMAPLARDITTAYGARSEGLAPEWEPLPVQYADYALWQRELLGAESDPDSVLSVQLAHWTRALAGLPEQLELPTDRPRPLVASYRGDSVPVEISADVHSALTALARESGASVFMVLQAAFATLLSRLGAGTDIPIGSPVAGRTDEALDDLVGFFVNTLVLRTDLSGNPTFRELIGRVREADLAAYAHQDVPFEHLVEVLNPTRSMSRHPLFQVSLVLQNNAQADLRIPGVTLAGESALPAVAKFDLSLALREQYTAAGDPAGVTGGLEFASDLFDAATVRLLADRLTQLLAALVSDPGRPVGDADILTADERRALGWDRTPVAEDAIATLPSLFEEQVARTPDAVAVTGDGIRLTYAELDARANRLARLLAGRGVGPESVVALLLPRSVELLVAMVAVAKSGGAYLPVDPAYPAERITLLLSDAQPAVLLTDGTPDVAVTGRLDTDSTVLLLADLERESSELDTAALSDAERRAVLRPDHPAYVIYTSGSTGRPKAVVATHRGIGGHLRWMARAYPLDGRDNVLARTSPSFDASVWELWLPLVSGATVQVVPAAVAADPERLAAYVHENGTTVAQLVPSLVPAVCDAAEAIGGPARLRRLFLGGEPLPGAVVERVSRVWGVPCVNLYGPTETTVQVTHREVGPGAAVPGESVVPLGTPVDGMRAYVLDDRLRPVADGVAGELYLAGPQLARGYKERPGLTAERFVADPHGPAGGRMYRTGDVVRRRRGGLEFVWRADDQVKLRGYRIELGEVEAALTALPEIDRAAVAVRDNARGEKVLAAYPVAARGTSVDPGALRRSLAAVLPDFMVPTAIVPLDALPLGVHGKLDRRALPAPDAATTSGRAPRNPQEQALCGLFAEVLGTASVGIDDSFFALGGHSLSAVRLVSRIRSVFGAELSVRALFEAPSVAELVHRFGRTDGGHDGLGVLLPLRAATGPAGSGPAPLFCVHPAGGLSWPYAGILPHLAPDQPVYGLQARGIAETAELPGTIEEMAADYVAQLRTVQPTGPYRILGWSLGAVIAHAMATELQEQGEEVSLLALLDGYPAGEPVAEADGTCPEAAERRILRGLLQGMGLVDPSTGDGQEPTLSEAIALLRAHGGVLSGFDETVLARLLAACVNGTRLAARYTPAVFHGDVVFFTAAAEREARGTGHDVHFSAWEAHVAGSVENYDVDCAHTDMTAAAPVQEISRVIAQELRKRG</sequence>
<dbReference type="PROSITE" id="PS50075">
    <property type="entry name" value="CARRIER"/>
    <property type="match status" value="2"/>
</dbReference>
<keyword evidence="6" id="KW-1185">Reference proteome</keyword>
<dbReference type="SUPFAM" id="SSF53474">
    <property type="entry name" value="alpha/beta-Hydrolases"/>
    <property type="match status" value="1"/>
</dbReference>
<dbReference type="Pfam" id="PF00668">
    <property type="entry name" value="Condensation"/>
    <property type="match status" value="1"/>
</dbReference>
<dbReference type="InterPro" id="IPR025110">
    <property type="entry name" value="AMP-bd_C"/>
</dbReference>
<dbReference type="InterPro" id="IPR045851">
    <property type="entry name" value="AMP-bd_C_sf"/>
</dbReference>
<dbReference type="InterPro" id="IPR029058">
    <property type="entry name" value="AB_hydrolase_fold"/>
</dbReference>
<dbReference type="SUPFAM" id="SSF56801">
    <property type="entry name" value="Acetyl-CoA synthetase-like"/>
    <property type="match status" value="2"/>
</dbReference>
<dbReference type="SUPFAM" id="SSF52777">
    <property type="entry name" value="CoA-dependent acyltransferases"/>
    <property type="match status" value="2"/>
</dbReference>
<feature type="domain" description="Carrier" evidence="4">
    <location>
        <begin position="1218"/>
        <end position="1293"/>
    </location>
</feature>
<dbReference type="NCBIfam" id="TIGR01733">
    <property type="entry name" value="AA-adenyl-dom"/>
    <property type="match status" value="1"/>
</dbReference>
<dbReference type="InterPro" id="IPR001031">
    <property type="entry name" value="Thioesterase"/>
</dbReference>
<name>A0ABS1PDI9_9ACTN</name>
<dbReference type="PANTHER" id="PTHR45527:SF1">
    <property type="entry name" value="FATTY ACID SYNTHASE"/>
    <property type="match status" value="1"/>
</dbReference>
<dbReference type="InterPro" id="IPR000873">
    <property type="entry name" value="AMP-dep_synth/lig_dom"/>
</dbReference>
<comment type="cofactor">
    <cofactor evidence="1">
        <name>pantetheine 4'-phosphate</name>
        <dbReference type="ChEBI" id="CHEBI:47942"/>
    </cofactor>
</comment>
<dbReference type="CDD" id="cd19540">
    <property type="entry name" value="LCL_NRPS-like"/>
    <property type="match status" value="1"/>
</dbReference>
<dbReference type="Gene3D" id="1.10.1200.10">
    <property type="entry name" value="ACP-like"/>
    <property type="match status" value="1"/>
</dbReference>
<dbReference type="Gene3D" id="3.30.559.10">
    <property type="entry name" value="Chloramphenicol acetyltransferase-like domain"/>
    <property type="match status" value="1"/>
</dbReference>
<dbReference type="Pfam" id="PF13193">
    <property type="entry name" value="AMP-binding_C"/>
    <property type="match status" value="2"/>
</dbReference>
<dbReference type="InterPro" id="IPR036736">
    <property type="entry name" value="ACP-like_sf"/>
</dbReference>
<dbReference type="PROSITE" id="PS00012">
    <property type="entry name" value="PHOSPHOPANTETHEINE"/>
    <property type="match status" value="2"/>
</dbReference>